<keyword evidence="1" id="KW-0732">Signal</keyword>
<proteinExistence type="predicted"/>
<sequence length="196" mass="21151">MRAILIPLVLAGLCQAAHAGDISSVYTDLDWEKDCVTYAQAAEGEGDWASLACSGYRGYPVLIGYDDARESLFYGFPSSDMTSVWESFSGLNTAGPKVEWRIETNGDVAIPFAVIHRREVSKPDGEDKPIQVLVVAKVAQPDTQQGCTIGLVLATGNPQANDQARKLADEKAKTFACGKDKRVLIGNPPDFGRVDN</sequence>
<evidence type="ECO:0000313" key="3">
    <source>
        <dbReference type="Proteomes" id="UP001276564"/>
    </source>
</evidence>
<protein>
    <submittedName>
        <fullName evidence="2">Uncharacterized protein</fullName>
    </submittedName>
</protein>
<feature type="signal peptide" evidence="1">
    <location>
        <begin position="1"/>
        <end position="19"/>
    </location>
</feature>
<keyword evidence="3" id="KW-1185">Reference proteome</keyword>
<dbReference type="EMBL" id="JAVIIP010000004">
    <property type="protein sequence ID" value="MDX8537582.1"/>
    <property type="molecule type" value="Genomic_DNA"/>
</dbReference>
<accession>A0ABU5AJW4</accession>
<name>A0ABU5AJW4_9HYPH</name>
<dbReference type="RefSeq" id="WP_320320067.1">
    <property type="nucleotide sequence ID" value="NZ_JAVIIP010000004.1"/>
</dbReference>
<gene>
    <name evidence="2" type="ORF">RFM23_08110</name>
</gene>
<comment type="caution">
    <text evidence="2">The sequence shown here is derived from an EMBL/GenBank/DDBJ whole genome shotgun (WGS) entry which is preliminary data.</text>
</comment>
<feature type="chain" id="PRO_5046629843" evidence="1">
    <location>
        <begin position="20"/>
        <end position="196"/>
    </location>
</feature>
<dbReference type="Proteomes" id="UP001276564">
    <property type="component" value="Unassembled WGS sequence"/>
</dbReference>
<evidence type="ECO:0000256" key="1">
    <source>
        <dbReference type="SAM" id="SignalP"/>
    </source>
</evidence>
<organism evidence="2 3">
    <name type="scientific">Mesorhizobium abyssinicae</name>
    <dbReference type="NCBI Taxonomy" id="1209958"/>
    <lineage>
        <taxon>Bacteria</taxon>
        <taxon>Pseudomonadati</taxon>
        <taxon>Pseudomonadota</taxon>
        <taxon>Alphaproteobacteria</taxon>
        <taxon>Hyphomicrobiales</taxon>
        <taxon>Phyllobacteriaceae</taxon>
        <taxon>Mesorhizobium</taxon>
    </lineage>
</organism>
<reference evidence="2 3" key="1">
    <citation type="submission" date="2023-08" db="EMBL/GenBank/DDBJ databases">
        <title>Implementing the SeqCode for naming new Mesorhizobium species isolated from Vachellia karroo root nodules.</title>
        <authorList>
            <person name="Van Lill M."/>
        </authorList>
    </citation>
    <scope>NUCLEOTIDE SEQUENCE [LARGE SCALE GENOMIC DNA]</scope>
    <source>
        <strain evidence="2 3">VK4B</strain>
    </source>
</reference>
<evidence type="ECO:0000313" key="2">
    <source>
        <dbReference type="EMBL" id="MDX8537582.1"/>
    </source>
</evidence>